<evidence type="ECO:0000256" key="4">
    <source>
        <dbReference type="ARBA" id="ARBA00035157"/>
    </source>
</evidence>
<dbReference type="EMBL" id="MU090418">
    <property type="protein sequence ID" value="KAF7847911.1"/>
    <property type="molecule type" value="Genomic_DNA"/>
</dbReference>
<evidence type="ECO:0000313" key="6">
    <source>
        <dbReference type="Proteomes" id="UP000806378"/>
    </source>
</evidence>
<evidence type="ECO:0000313" key="5">
    <source>
        <dbReference type="EMBL" id="KAF7847911.1"/>
    </source>
</evidence>
<evidence type="ECO:0000256" key="2">
    <source>
        <dbReference type="ARBA" id="ARBA00023128"/>
    </source>
</evidence>
<organism evidence="5 6">
    <name type="scientific">Corymbia citriodora subsp. variegata</name>
    <dbReference type="NCBI Taxonomy" id="360336"/>
    <lineage>
        <taxon>Eukaryota</taxon>
        <taxon>Viridiplantae</taxon>
        <taxon>Streptophyta</taxon>
        <taxon>Embryophyta</taxon>
        <taxon>Tracheophyta</taxon>
        <taxon>Spermatophyta</taxon>
        <taxon>Magnoliopsida</taxon>
        <taxon>eudicotyledons</taxon>
        <taxon>Gunneridae</taxon>
        <taxon>Pentapetalae</taxon>
        <taxon>rosids</taxon>
        <taxon>malvids</taxon>
        <taxon>Myrtales</taxon>
        <taxon>Myrtaceae</taxon>
        <taxon>Myrtoideae</taxon>
        <taxon>Eucalypteae</taxon>
        <taxon>Corymbia</taxon>
    </lineage>
</organism>
<dbReference type="Gramene" id="rna-gnl|WGS:JABURB|Cocit.L2463.1">
    <property type="protein sequence ID" value="cds-KAF7847911.1"/>
    <property type="gene ID" value="gene-BT93_L2463"/>
</dbReference>
<dbReference type="InterPro" id="IPR007980">
    <property type="entry name" value="Ribosomal_uS3m_fun"/>
</dbReference>
<dbReference type="Pfam" id="PF05316">
    <property type="entry name" value="VAR1"/>
    <property type="match status" value="1"/>
</dbReference>
<dbReference type="OrthoDB" id="4360278at2759"/>
<dbReference type="Proteomes" id="UP000806378">
    <property type="component" value="Unassembled WGS sequence"/>
</dbReference>
<sequence>MRSKRLLLRFRRLSLNKIFLSNGQFKHCNNKVLINLYIFNRQKNNLLNRLKKIYLSFNFLMQRDKSNFLLKKALNIIEKKAQYKIKNYQSLNYYSSFFYKKVLKLIMRKYRLFFLYKKLLFLNESKTNYTYLRILKKNLEIIYNKNVEFNLINLKRFYLNSDILSEALKTKITRKRSKLNFYLKKIKNKIKIQPKSFFTGFKEILEKEKKEMFVVNNLKYRHVTGFKLQASGRLTRRYTASRSLKRVRYAGNLLNIDSSYRAMSCALLKGNLKSNLQFSKLASKTRIGSFGLKG</sequence>
<protein>
    <recommendedName>
        <fullName evidence="4">Small ribosomal subunit protein uS3m</fullName>
    </recommendedName>
</protein>
<keyword evidence="3" id="KW-0687">Ribonucleoprotein</keyword>
<evidence type="ECO:0000256" key="3">
    <source>
        <dbReference type="ARBA" id="ARBA00023274"/>
    </source>
</evidence>
<reference evidence="5" key="1">
    <citation type="submission" date="2020-05" db="EMBL/GenBank/DDBJ databases">
        <title>WGS assembly of Corymbia citriodora subspecies variegata.</title>
        <authorList>
            <person name="Barry K."/>
            <person name="Hundley H."/>
            <person name="Shu S."/>
            <person name="Jenkins J."/>
            <person name="Grimwood J."/>
            <person name="Baten A."/>
        </authorList>
    </citation>
    <scope>NUCLEOTIDE SEQUENCE</scope>
    <source>
        <strain evidence="5">CV2-018</strain>
    </source>
</reference>
<evidence type="ECO:0000256" key="1">
    <source>
        <dbReference type="ARBA" id="ARBA00004173"/>
    </source>
</evidence>
<comment type="caution">
    <text evidence="5">The sequence shown here is derived from an EMBL/GenBank/DDBJ whole genome shotgun (WGS) entry which is preliminary data.</text>
</comment>
<proteinExistence type="predicted"/>
<keyword evidence="2" id="KW-0496">Mitochondrion</keyword>
<dbReference type="GO" id="GO:0005739">
    <property type="term" value="C:mitochondrion"/>
    <property type="evidence" value="ECO:0007669"/>
    <property type="project" value="UniProtKB-SubCell"/>
</dbReference>
<name>A0A8T0CJP5_CORYI</name>
<dbReference type="GO" id="GO:1990904">
    <property type="term" value="C:ribonucleoprotein complex"/>
    <property type="evidence" value="ECO:0007669"/>
    <property type="project" value="UniProtKB-KW"/>
</dbReference>
<accession>A0A8T0CJP5</accession>
<dbReference type="GO" id="GO:0003735">
    <property type="term" value="F:structural constituent of ribosome"/>
    <property type="evidence" value="ECO:0007669"/>
    <property type="project" value="InterPro"/>
</dbReference>
<dbReference type="GO" id="GO:0006412">
    <property type="term" value="P:translation"/>
    <property type="evidence" value="ECO:0007669"/>
    <property type="project" value="InterPro"/>
</dbReference>
<keyword evidence="6" id="KW-1185">Reference proteome</keyword>
<comment type="subcellular location">
    <subcellularLocation>
        <location evidence="1">Mitochondrion</location>
    </subcellularLocation>
</comment>
<dbReference type="AlphaFoldDB" id="A0A8T0CJP5"/>
<gene>
    <name evidence="5" type="ORF">BT93_L2463</name>
</gene>